<dbReference type="STRING" id="1298851.TST_0916"/>
<dbReference type="PANTHER" id="PTHR43377:SF1">
    <property type="entry name" value="BILIVERDIN REDUCTASE A"/>
    <property type="match status" value="1"/>
</dbReference>
<dbReference type="Proteomes" id="UP000063234">
    <property type="component" value="Chromosome"/>
</dbReference>
<dbReference type="PANTHER" id="PTHR43377">
    <property type="entry name" value="BILIVERDIN REDUCTASE A"/>
    <property type="match status" value="1"/>
</dbReference>
<dbReference type="InterPro" id="IPR000683">
    <property type="entry name" value="Gfo/Idh/MocA-like_OxRdtase_N"/>
</dbReference>
<dbReference type="Pfam" id="PF22725">
    <property type="entry name" value="GFO_IDH_MocA_C3"/>
    <property type="match status" value="1"/>
</dbReference>
<dbReference type="KEGG" id="ttk:TST_0916"/>
<dbReference type="Gene3D" id="3.40.50.720">
    <property type="entry name" value="NAD(P)-binding Rossmann-like Domain"/>
    <property type="match status" value="1"/>
</dbReference>
<organism evidence="3 4">
    <name type="scientific">Thermosulfidibacter takaii (strain DSM 17441 / JCM 13301 / NBRC 103674 / ABI70S6)</name>
    <dbReference type="NCBI Taxonomy" id="1298851"/>
    <lineage>
        <taxon>Bacteria</taxon>
        <taxon>Pseudomonadati</taxon>
        <taxon>Thermosulfidibacterota</taxon>
        <taxon>Thermosulfidibacteria</taxon>
        <taxon>Thermosulfidibacterales</taxon>
        <taxon>Thermosulfidibacteraceae</taxon>
    </lineage>
</organism>
<gene>
    <name evidence="3" type="ORF">TST_0916</name>
</gene>
<name>A0A0S3QTQ0_THET7</name>
<dbReference type="GO" id="GO:0000166">
    <property type="term" value="F:nucleotide binding"/>
    <property type="evidence" value="ECO:0007669"/>
    <property type="project" value="InterPro"/>
</dbReference>
<dbReference type="SUPFAM" id="SSF55347">
    <property type="entry name" value="Glyceraldehyde-3-phosphate dehydrogenase-like, C-terminal domain"/>
    <property type="match status" value="1"/>
</dbReference>
<dbReference type="InterPro" id="IPR051450">
    <property type="entry name" value="Gfo/Idh/MocA_Oxidoreductases"/>
</dbReference>
<dbReference type="Pfam" id="PF01408">
    <property type="entry name" value="GFO_IDH_MocA"/>
    <property type="match status" value="1"/>
</dbReference>
<evidence type="ECO:0000259" key="1">
    <source>
        <dbReference type="Pfam" id="PF01408"/>
    </source>
</evidence>
<dbReference type="EMBL" id="AP013035">
    <property type="protein sequence ID" value="BAT71716.1"/>
    <property type="molecule type" value="Genomic_DNA"/>
</dbReference>
<protein>
    <submittedName>
        <fullName evidence="3">Oxidoreductase</fullName>
    </submittedName>
</protein>
<dbReference type="Gene3D" id="3.30.360.10">
    <property type="entry name" value="Dihydrodipicolinate Reductase, domain 2"/>
    <property type="match status" value="1"/>
</dbReference>
<feature type="domain" description="Gfo/Idh/MocA-like oxidoreductase N-terminal" evidence="1">
    <location>
        <begin position="6"/>
        <end position="121"/>
    </location>
</feature>
<dbReference type="RefSeq" id="WP_070098512.1">
    <property type="nucleotide sequence ID" value="NZ_AP013035.1"/>
</dbReference>
<evidence type="ECO:0000313" key="4">
    <source>
        <dbReference type="Proteomes" id="UP000063234"/>
    </source>
</evidence>
<reference evidence="4" key="1">
    <citation type="journal article" date="2018" name="Science">
        <title>A primordial and reversible TCA cycle in a facultatively chemolithoautotrophic thermophile.</title>
        <authorList>
            <person name="Nunoura T."/>
            <person name="Chikaraishi Y."/>
            <person name="Izaki R."/>
            <person name="Suwa T."/>
            <person name="Sato T."/>
            <person name="Harada T."/>
            <person name="Mori K."/>
            <person name="Kato Y."/>
            <person name="Miyazaki M."/>
            <person name="Shimamura S."/>
            <person name="Yanagawa K."/>
            <person name="Shuto A."/>
            <person name="Ohkouchi N."/>
            <person name="Fujita N."/>
            <person name="Takaki Y."/>
            <person name="Atomi H."/>
            <person name="Takai K."/>
        </authorList>
    </citation>
    <scope>NUCLEOTIDE SEQUENCE [LARGE SCALE GENOMIC DNA]</scope>
    <source>
        <strain evidence="4">DSM 17441 / JCM 13301 / NBRC 103674 / ABI70S6</strain>
    </source>
</reference>
<sequence>MQRRVRAGVIGVGRMGEYHCGAYTEIHYVDLVGVADTNEERLKVISERYDVPGYTDYRELLDKVDVVSVAVPTAFHYEVATECMRRGVHVLVEKPIAYSLEEAERMFEIAKENKVVLCVGHVERFNGAVQELMNIVENPLLIESRRLGPFSPRVASDSVVLDLMIHDIDIVLRLARSEVSEIDATGLSYYTDRCDAATVQIRFESGCIATLTASRVTQHKIRTMAVSERDFYVFLNFTEQDLHIHRQAYSEAVRLKDQLRYKQSSIIEQVFVHKGNPLKLELMHFIDLAFGNGDRIVSVDDELRSLKVALEVERILKEKGVIKAA</sequence>
<proteinExistence type="predicted"/>
<evidence type="ECO:0000313" key="3">
    <source>
        <dbReference type="EMBL" id="BAT71716.1"/>
    </source>
</evidence>
<feature type="domain" description="GFO/IDH/MocA-like oxidoreductase" evidence="2">
    <location>
        <begin position="156"/>
        <end position="220"/>
    </location>
</feature>
<dbReference type="InterPro" id="IPR055170">
    <property type="entry name" value="GFO_IDH_MocA-like_dom"/>
</dbReference>
<dbReference type="AlphaFoldDB" id="A0A0S3QTQ0"/>
<accession>A0A0S3QTQ0</accession>
<dbReference type="InterPro" id="IPR036291">
    <property type="entry name" value="NAD(P)-bd_dom_sf"/>
</dbReference>
<keyword evidence="4" id="KW-1185">Reference proteome</keyword>
<dbReference type="SUPFAM" id="SSF51735">
    <property type="entry name" value="NAD(P)-binding Rossmann-fold domains"/>
    <property type="match status" value="1"/>
</dbReference>
<evidence type="ECO:0000259" key="2">
    <source>
        <dbReference type="Pfam" id="PF22725"/>
    </source>
</evidence>